<sequence>MKNTVSRGVYMTTNILELENVKNLDALLDILVGKGYRIEPGPHAVMEDHSEISVFKGFKNNELAFIIIAHYITQYYRVVLNCKYEDDQKFLEELLRVKYSGEKWSIPVNPVFIAVFNEDVIKDIEGYQDTYPVSDGEALVTRYREKNPGYKDIPRVIIARLIDEA</sequence>
<dbReference type="EMBL" id="CP001140">
    <property type="protein sequence ID" value="ACL11329.1"/>
    <property type="molecule type" value="Genomic_DNA"/>
</dbReference>
<dbReference type="RefSeq" id="WP_012608670.1">
    <property type="nucleotide sequence ID" value="NC_011766.1"/>
</dbReference>
<dbReference type="STRING" id="490899.DKAM_1003"/>
<dbReference type="Proteomes" id="UP000006903">
    <property type="component" value="Chromosome"/>
</dbReference>
<protein>
    <submittedName>
        <fullName evidence="1">Uncharacterized protein</fullName>
    </submittedName>
</protein>
<accession>B8D5E8</accession>
<dbReference type="HOGENOM" id="CLU_1674071_0_0_2"/>
<organism evidence="1 2">
    <name type="scientific">Desulfurococcus amylolyticus (strain DSM 18924 / JCM 16383 / VKM B-2413 / 1221n)</name>
    <name type="common">Desulfurococcus kamchatkensis</name>
    <dbReference type="NCBI Taxonomy" id="490899"/>
    <lineage>
        <taxon>Archaea</taxon>
        <taxon>Thermoproteota</taxon>
        <taxon>Thermoprotei</taxon>
        <taxon>Desulfurococcales</taxon>
        <taxon>Desulfurococcaceae</taxon>
        <taxon>Desulfurococcus</taxon>
    </lineage>
</organism>
<evidence type="ECO:0000313" key="1">
    <source>
        <dbReference type="EMBL" id="ACL11329.1"/>
    </source>
</evidence>
<name>B8D5E8_DESA1</name>
<dbReference type="GeneID" id="7171118"/>
<proteinExistence type="predicted"/>
<gene>
    <name evidence="1" type="ordered locus">DKAM_1003</name>
</gene>
<dbReference type="AlphaFoldDB" id="B8D5E8"/>
<dbReference type="KEGG" id="dka:DKAM_1003"/>
<reference evidence="1 2" key="1">
    <citation type="journal article" date="2009" name="J. Bacteriol.">
        <title>Complete genome sequence of the anaerobic, protein-degrading hyperthermophilic crenarchaeon Desulfurococcus kamchatkensis.</title>
        <authorList>
            <person name="Ravin N.V."/>
            <person name="Mardanov A.V."/>
            <person name="Beletsky A.V."/>
            <person name="Kublanov I.V."/>
            <person name="Kolganova T.V."/>
            <person name="Lebedinsky A.V."/>
            <person name="Chernyh N.A."/>
            <person name="Bonch-Osmolovskaya E.A."/>
            <person name="Skryabin K.G."/>
        </authorList>
    </citation>
    <scope>NUCLEOTIDE SEQUENCE [LARGE SCALE GENOMIC DNA]</scope>
    <source>
        <strain evidence="2">DSM 18924 / JCM 16383 / VKM B-2413 / 1221n</strain>
    </source>
</reference>
<evidence type="ECO:0000313" key="2">
    <source>
        <dbReference type="Proteomes" id="UP000006903"/>
    </source>
</evidence>
<dbReference type="eggNOG" id="arCOG08865">
    <property type="taxonomic scope" value="Archaea"/>
</dbReference>